<feature type="binding site" description="axial binding residue" evidence="13">
    <location>
        <position position="434"/>
    </location>
    <ligand>
        <name>heme</name>
        <dbReference type="ChEBI" id="CHEBI:30413"/>
    </ligand>
    <ligandPart>
        <name>Fe</name>
        <dbReference type="ChEBI" id="CHEBI:18248"/>
    </ligandPart>
</feature>
<name>A0AAT9UTE7_MACHI</name>
<dbReference type="Gene3D" id="1.10.630.10">
    <property type="entry name" value="Cytochrome P450"/>
    <property type="match status" value="1"/>
</dbReference>
<keyword evidence="10 13" id="KW-0408">Iron</keyword>
<evidence type="ECO:0000256" key="13">
    <source>
        <dbReference type="PIRSR" id="PIRSR602401-1"/>
    </source>
</evidence>
<dbReference type="SUPFAM" id="SSF48264">
    <property type="entry name" value="Cytochrome P450"/>
    <property type="match status" value="1"/>
</dbReference>
<dbReference type="GO" id="GO:0004497">
    <property type="term" value="F:monooxygenase activity"/>
    <property type="evidence" value="ECO:0007669"/>
    <property type="project" value="UniProtKB-KW"/>
</dbReference>
<evidence type="ECO:0000256" key="4">
    <source>
        <dbReference type="ARBA" id="ARBA00010617"/>
    </source>
</evidence>
<dbReference type="InterPro" id="IPR002401">
    <property type="entry name" value="Cyt_P450_E_grp-I"/>
</dbReference>
<dbReference type="GO" id="GO:0016705">
    <property type="term" value="F:oxidoreductase activity, acting on paired donors, with incorporation or reduction of molecular oxygen"/>
    <property type="evidence" value="ECO:0007669"/>
    <property type="project" value="InterPro"/>
</dbReference>
<keyword evidence="8" id="KW-0492">Microsome</keyword>
<sequence length="492" mass="57516">MLETICQFLLLIPFIAYFAVRYHYNYWKRKKIPNVESHLFDFDWHNLPAIELYGNIYRQLEGQRFGGCYVRFTPKLMVRDPELIKKILIKDFDHFLDRGDVSFDENEPITMHLFNASGMVWRNLRASLTPAFTSGKIKYMFNLVEECASEVNEVLHNHLDTSEDVIDIKDISMRYTIEVISSCAFGMKAHTIKDGNSMFKLMASRAFLRTFIAKWVIITRSVFPWLKKMLKVPIVNKSVNEFFHKLTNETVKHRDSNGIQRNDFLQVLLNMRGNNDKIEITNDLLTAQCFLFFVAGHDTSAMTLSGALYETAANAEIQNKLHREIDTYLKKYNNVVTYEMVKEMPYLHQVFSETLRKYPVLAAINRRCVENYQIPETDVVIEKGTEVLIPAGGLHWDPQYFPDPEKFDPDRFQDADSLLHRSVYLPFGDGPRNCIGSRFALMSVKLALIYILRDFRFSVCSKTKYPFDFERIKISTSVKHPIFLKYERRNKA</sequence>
<evidence type="ECO:0000256" key="12">
    <source>
        <dbReference type="ARBA" id="ARBA00023136"/>
    </source>
</evidence>
<dbReference type="InterPro" id="IPR036396">
    <property type="entry name" value="Cyt_P450_sf"/>
</dbReference>
<keyword evidence="6 13" id="KW-0479">Metal-binding</keyword>
<evidence type="ECO:0000256" key="9">
    <source>
        <dbReference type="ARBA" id="ARBA00023002"/>
    </source>
</evidence>
<dbReference type="CDD" id="cd11056">
    <property type="entry name" value="CYP6-like"/>
    <property type="match status" value="1"/>
</dbReference>
<dbReference type="GO" id="GO:0005789">
    <property type="term" value="C:endoplasmic reticulum membrane"/>
    <property type="evidence" value="ECO:0007669"/>
    <property type="project" value="UniProtKB-SubCell"/>
</dbReference>
<dbReference type="InterPro" id="IPR050476">
    <property type="entry name" value="Insect_CytP450_Detox"/>
</dbReference>
<keyword evidence="9 14" id="KW-0560">Oxidoreductase</keyword>
<evidence type="ECO:0000256" key="5">
    <source>
        <dbReference type="ARBA" id="ARBA00022617"/>
    </source>
</evidence>
<dbReference type="GO" id="GO:0005506">
    <property type="term" value="F:iron ion binding"/>
    <property type="evidence" value="ECO:0007669"/>
    <property type="project" value="InterPro"/>
</dbReference>
<comment type="similarity">
    <text evidence="4 14">Belongs to the cytochrome P450 family.</text>
</comment>
<keyword evidence="12" id="KW-0472">Membrane</keyword>
<evidence type="ECO:0000256" key="8">
    <source>
        <dbReference type="ARBA" id="ARBA00022848"/>
    </source>
</evidence>
<dbReference type="PANTHER" id="PTHR24292:SF100">
    <property type="entry name" value="CYTOCHROME P450 6A16, ISOFORM B-RELATED"/>
    <property type="match status" value="1"/>
</dbReference>
<dbReference type="PRINTS" id="PR00463">
    <property type="entry name" value="EP450I"/>
</dbReference>
<dbReference type="PANTHER" id="PTHR24292">
    <property type="entry name" value="CYTOCHROME P450"/>
    <property type="match status" value="1"/>
</dbReference>
<accession>A0AAT9UTE7</accession>
<evidence type="ECO:0000256" key="14">
    <source>
        <dbReference type="RuleBase" id="RU000461"/>
    </source>
</evidence>
<evidence type="ECO:0000313" key="15">
    <source>
        <dbReference type="EMBL" id="WIM41611.1"/>
    </source>
</evidence>
<comment type="cofactor">
    <cofactor evidence="1 13">
        <name>heme</name>
        <dbReference type="ChEBI" id="CHEBI:30413"/>
    </cofactor>
</comment>
<dbReference type="PRINTS" id="PR00385">
    <property type="entry name" value="P450"/>
</dbReference>
<dbReference type="InterPro" id="IPR017972">
    <property type="entry name" value="Cyt_P450_CS"/>
</dbReference>
<keyword evidence="11 14" id="KW-0503">Monooxygenase</keyword>
<dbReference type="Pfam" id="PF00067">
    <property type="entry name" value="p450"/>
    <property type="match status" value="1"/>
</dbReference>
<organism evidence="15">
    <name type="scientific">Maconellicoccus hirsutus</name>
    <name type="common">Pink hibiscus mealybug</name>
    <dbReference type="NCBI Taxonomy" id="177089"/>
    <lineage>
        <taxon>Eukaryota</taxon>
        <taxon>Metazoa</taxon>
        <taxon>Ecdysozoa</taxon>
        <taxon>Arthropoda</taxon>
        <taxon>Hexapoda</taxon>
        <taxon>Insecta</taxon>
        <taxon>Pterygota</taxon>
        <taxon>Neoptera</taxon>
        <taxon>Paraneoptera</taxon>
        <taxon>Hemiptera</taxon>
        <taxon>Sternorrhyncha</taxon>
        <taxon>Coccoidea</taxon>
        <taxon>Pseudococcidae</taxon>
        <taxon>Maconellicoccus</taxon>
    </lineage>
</organism>
<comment type="subcellular location">
    <subcellularLocation>
        <location evidence="3">Endoplasmic reticulum membrane</location>
        <topology evidence="3">Peripheral membrane protein</topology>
    </subcellularLocation>
    <subcellularLocation>
        <location evidence="2">Microsome membrane</location>
        <topology evidence="2">Peripheral membrane protein</topology>
    </subcellularLocation>
</comment>
<evidence type="ECO:0000256" key="6">
    <source>
        <dbReference type="ARBA" id="ARBA00022723"/>
    </source>
</evidence>
<evidence type="ECO:0000256" key="1">
    <source>
        <dbReference type="ARBA" id="ARBA00001971"/>
    </source>
</evidence>
<dbReference type="PROSITE" id="PS00086">
    <property type="entry name" value="CYTOCHROME_P450"/>
    <property type="match status" value="1"/>
</dbReference>
<proteinExistence type="evidence at transcript level"/>
<evidence type="ECO:0000256" key="3">
    <source>
        <dbReference type="ARBA" id="ARBA00004406"/>
    </source>
</evidence>
<reference evidence="15" key="1">
    <citation type="submission" date="2023-06" db="EMBL/GenBank/DDBJ databases">
        <title>Identification of Cytochrome P450s in Maconellicoccus hirsutus.</title>
        <authorList>
            <person name="Selvamani S.B."/>
            <person name="Negi N."/>
            <person name="Nagarjuna Reddy K.V."/>
            <person name="Ramasamy G.G."/>
        </authorList>
    </citation>
    <scope>NUCLEOTIDE SEQUENCE</scope>
</reference>
<keyword evidence="5 13" id="KW-0349">Heme</keyword>
<keyword evidence="7" id="KW-0256">Endoplasmic reticulum</keyword>
<protein>
    <submittedName>
        <fullName evidence="15">Cytochrome P450 6PW4</fullName>
    </submittedName>
</protein>
<evidence type="ECO:0000256" key="7">
    <source>
        <dbReference type="ARBA" id="ARBA00022824"/>
    </source>
</evidence>
<evidence type="ECO:0000256" key="2">
    <source>
        <dbReference type="ARBA" id="ARBA00004174"/>
    </source>
</evidence>
<dbReference type="GO" id="GO:0020037">
    <property type="term" value="F:heme binding"/>
    <property type="evidence" value="ECO:0007669"/>
    <property type="project" value="InterPro"/>
</dbReference>
<dbReference type="EMBL" id="OR117171">
    <property type="protein sequence ID" value="WIM41611.1"/>
    <property type="molecule type" value="mRNA"/>
</dbReference>
<dbReference type="FunFam" id="1.10.630.10:FF:000042">
    <property type="entry name" value="Cytochrome P450"/>
    <property type="match status" value="1"/>
</dbReference>
<evidence type="ECO:0000256" key="11">
    <source>
        <dbReference type="ARBA" id="ARBA00023033"/>
    </source>
</evidence>
<dbReference type="AlphaFoldDB" id="A0AAT9UTE7"/>
<evidence type="ECO:0000256" key="10">
    <source>
        <dbReference type="ARBA" id="ARBA00023004"/>
    </source>
</evidence>
<dbReference type="InterPro" id="IPR001128">
    <property type="entry name" value="Cyt_P450"/>
</dbReference>